<keyword evidence="8" id="KW-1133">Transmembrane helix</keyword>
<feature type="domain" description="Histidine kinase" evidence="9">
    <location>
        <begin position="731"/>
        <end position="948"/>
    </location>
</feature>
<dbReference type="PROSITE" id="PS50110">
    <property type="entry name" value="RESPONSE_REGULATORY"/>
    <property type="match status" value="1"/>
</dbReference>
<dbReference type="InterPro" id="IPR005467">
    <property type="entry name" value="His_kinase_dom"/>
</dbReference>
<dbReference type="SMART" id="SM00387">
    <property type="entry name" value="HATPase_c"/>
    <property type="match status" value="1"/>
</dbReference>
<dbReference type="PANTHER" id="PTHR43047">
    <property type="entry name" value="TWO-COMPONENT HISTIDINE PROTEIN KINASE"/>
    <property type="match status" value="1"/>
</dbReference>
<dbReference type="CDD" id="cd00156">
    <property type="entry name" value="REC"/>
    <property type="match status" value="1"/>
</dbReference>
<feature type="transmembrane region" description="Helical" evidence="8">
    <location>
        <begin position="358"/>
        <end position="379"/>
    </location>
</feature>
<dbReference type="SUPFAM" id="SSF55874">
    <property type="entry name" value="ATPase domain of HSP90 chaperone/DNA topoisomerase II/histidine kinase"/>
    <property type="match status" value="1"/>
</dbReference>
<dbReference type="EC" id="2.7.13.3" evidence="2"/>
<feature type="transmembrane region" description="Helical" evidence="8">
    <location>
        <begin position="478"/>
        <end position="501"/>
    </location>
</feature>
<dbReference type="InterPro" id="IPR001789">
    <property type="entry name" value="Sig_transdc_resp-reg_receiver"/>
</dbReference>
<feature type="transmembrane region" description="Helical" evidence="8">
    <location>
        <begin position="164"/>
        <end position="184"/>
    </location>
</feature>
<feature type="transmembrane region" description="Helical" evidence="8">
    <location>
        <begin position="328"/>
        <end position="346"/>
    </location>
</feature>
<feature type="transmembrane region" description="Helical" evidence="8">
    <location>
        <begin position="124"/>
        <end position="144"/>
    </location>
</feature>
<organism evidence="11 12">
    <name type="scientific">Acetobacter pomorum</name>
    <dbReference type="NCBI Taxonomy" id="65959"/>
    <lineage>
        <taxon>Bacteria</taxon>
        <taxon>Pseudomonadati</taxon>
        <taxon>Pseudomonadota</taxon>
        <taxon>Alphaproteobacteria</taxon>
        <taxon>Acetobacterales</taxon>
        <taxon>Acetobacteraceae</taxon>
        <taxon>Acetobacter</taxon>
    </lineage>
</organism>
<feature type="transmembrane region" description="Helical" evidence="8">
    <location>
        <begin position="411"/>
        <end position="431"/>
    </location>
</feature>
<dbReference type="EMBL" id="CP023189">
    <property type="protein sequence ID" value="AXN01245.1"/>
    <property type="molecule type" value="Genomic_DNA"/>
</dbReference>
<dbReference type="InterPro" id="IPR004358">
    <property type="entry name" value="Sig_transdc_His_kin-like_C"/>
</dbReference>
<name>A0AAN1PJB7_9PROT</name>
<dbReference type="InterPro" id="IPR036890">
    <property type="entry name" value="HATPase_C_sf"/>
</dbReference>
<reference evidence="11 12" key="1">
    <citation type="submission" date="2017-09" db="EMBL/GenBank/DDBJ databases">
        <authorList>
            <person name="Kim K.H."/>
            <person name="Chun B.H."/>
            <person name="Han G.S."/>
            <person name="Hyun S.G."/>
            <person name="Jeon C.O."/>
        </authorList>
    </citation>
    <scope>NUCLEOTIDE SEQUENCE [LARGE SCALE GENOMIC DNA]</scope>
    <source>
        <strain evidence="11 12">SH</strain>
    </source>
</reference>
<dbReference type="InterPro" id="IPR011006">
    <property type="entry name" value="CheY-like_superfamily"/>
</dbReference>
<evidence type="ECO:0000256" key="6">
    <source>
        <dbReference type="ARBA" id="ARBA00023012"/>
    </source>
</evidence>
<dbReference type="Gene3D" id="3.30.565.10">
    <property type="entry name" value="Histidine kinase-like ATPase, C-terminal domain"/>
    <property type="match status" value="1"/>
</dbReference>
<evidence type="ECO:0000256" key="4">
    <source>
        <dbReference type="ARBA" id="ARBA00022679"/>
    </source>
</evidence>
<dbReference type="PROSITE" id="PS50109">
    <property type="entry name" value="HIS_KIN"/>
    <property type="match status" value="1"/>
</dbReference>
<dbReference type="Pfam" id="PF02518">
    <property type="entry name" value="HATPase_c"/>
    <property type="match status" value="1"/>
</dbReference>
<dbReference type="Gene3D" id="3.40.50.2300">
    <property type="match status" value="1"/>
</dbReference>
<feature type="transmembrane region" description="Helical" evidence="8">
    <location>
        <begin position="99"/>
        <end position="117"/>
    </location>
</feature>
<evidence type="ECO:0000313" key="11">
    <source>
        <dbReference type="EMBL" id="AXN01245.1"/>
    </source>
</evidence>
<feature type="transmembrane region" description="Helical" evidence="8">
    <location>
        <begin position="655"/>
        <end position="677"/>
    </location>
</feature>
<dbReference type="PANTHER" id="PTHR43047:SF64">
    <property type="entry name" value="HISTIDINE KINASE CONTAINING CHEY-HOMOLOGOUS RECEIVER DOMAIN AND PAS DOMAIN-RELATED"/>
    <property type="match status" value="1"/>
</dbReference>
<evidence type="ECO:0000259" key="10">
    <source>
        <dbReference type="PROSITE" id="PS50110"/>
    </source>
</evidence>
<evidence type="ECO:0000313" key="12">
    <source>
        <dbReference type="Proteomes" id="UP000256572"/>
    </source>
</evidence>
<keyword evidence="3 7" id="KW-0597">Phosphoprotein</keyword>
<dbReference type="Pfam" id="PF00072">
    <property type="entry name" value="Response_reg"/>
    <property type="match status" value="1"/>
</dbReference>
<feature type="transmembrane region" description="Helical" evidence="8">
    <location>
        <begin position="229"/>
        <end position="247"/>
    </location>
</feature>
<feature type="transmembrane region" description="Helical" evidence="8">
    <location>
        <begin position="267"/>
        <end position="287"/>
    </location>
</feature>
<keyword evidence="5 11" id="KW-0418">Kinase</keyword>
<dbReference type="InterPro" id="IPR003661">
    <property type="entry name" value="HisK_dim/P_dom"/>
</dbReference>
<comment type="catalytic activity">
    <reaction evidence="1">
        <text>ATP + protein L-histidine = ADP + protein N-phospho-L-histidine.</text>
        <dbReference type="EC" id="2.7.13.3"/>
    </reaction>
</comment>
<dbReference type="Proteomes" id="UP000256572">
    <property type="component" value="Chromosome"/>
</dbReference>
<accession>A0AAN1PJB7</accession>
<evidence type="ECO:0000256" key="8">
    <source>
        <dbReference type="SAM" id="Phobius"/>
    </source>
</evidence>
<feature type="modified residue" description="4-aspartylphosphate" evidence="7">
    <location>
        <position position="1020"/>
    </location>
</feature>
<dbReference type="Gene3D" id="1.10.287.130">
    <property type="match status" value="1"/>
</dbReference>
<feature type="transmembrane region" description="Helical" evidence="8">
    <location>
        <begin position="196"/>
        <end position="217"/>
    </location>
</feature>
<dbReference type="PRINTS" id="PR00344">
    <property type="entry name" value="BCTRLSENSOR"/>
</dbReference>
<keyword evidence="8" id="KW-0812">Transmembrane</keyword>
<feature type="domain" description="Response regulatory" evidence="10">
    <location>
        <begin position="971"/>
        <end position="1085"/>
    </location>
</feature>
<evidence type="ECO:0000256" key="1">
    <source>
        <dbReference type="ARBA" id="ARBA00000085"/>
    </source>
</evidence>
<dbReference type="Pfam" id="PF00512">
    <property type="entry name" value="HisKA"/>
    <property type="match status" value="1"/>
</dbReference>
<dbReference type="AlphaFoldDB" id="A0AAN1PJB7"/>
<feature type="transmembrane region" description="Helical" evidence="8">
    <location>
        <begin position="507"/>
        <end position="527"/>
    </location>
</feature>
<dbReference type="GO" id="GO:0000155">
    <property type="term" value="F:phosphorelay sensor kinase activity"/>
    <property type="evidence" value="ECO:0007669"/>
    <property type="project" value="InterPro"/>
</dbReference>
<reference evidence="11 12" key="2">
    <citation type="submission" date="2018-08" db="EMBL/GenBank/DDBJ databases">
        <title>Acetobacter oryzifermentans sp. nov., isolated from Korea traditional vinegar and reclassification of Acetobacter pasteurianus subsp. ascendens (Henneberg 1898) as Acetobacter ascendens comb. nov.</title>
        <authorList>
            <person name="Cho G.Y."/>
            <person name="Lee S.H."/>
        </authorList>
    </citation>
    <scope>NUCLEOTIDE SEQUENCE [LARGE SCALE GENOMIC DNA]</scope>
    <source>
        <strain evidence="11 12">SH</strain>
    </source>
</reference>
<dbReference type="InterPro" id="IPR036097">
    <property type="entry name" value="HisK_dim/P_sf"/>
</dbReference>
<dbReference type="InterPro" id="IPR003594">
    <property type="entry name" value="HATPase_dom"/>
</dbReference>
<keyword evidence="6" id="KW-0902">Two-component regulatory system</keyword>
<dbReference type="Gene3D" id="1.10.4160.10">
    <property type="entry name" value="Hydantoin permease"/>
    <property type="match status" value="1"/>
</dbReference>
<protein>
    <recommendedName>
        <fullName evidence="2">histidine kinase</fullName>
        <ecNumber evidence="2">2.7.13.3</ecNumber>
    </recommendedName>
</protein>
<sequence length="1164" mass="131241">MSESRHAFAIRRLTYNNGSKRLFSFRNRYLLYIRQIFGPHSSRSSHSVVGRRMFPHQRIIRSRRTYNRWVADETMEDYALRFTPEAARRWSPLSVANTAFGGVSFLALEMIGGIVFLKYGFPNACLALLLGIALIFLLSLPISYYSSRYGIDLDLLTRGAGFGYIGSTLTSLIYASFTFIFFAIEGAILSDILKMCLDIPLWLGYIFSALVIIPIVAKGFTLISRFQRWTVAPWLILQLLPFLVMAWKQPVPITDWIHYAGTGELPVLELAGIGGALSIIFSVITQIGEQVDFLRFLPVPKQTYQKWTWWGVLLTCGAGWIFPGGLKILAGMFLAWIAIIHGVLPVEAQQPTTMYLLAFQQVTSIHGLALVLTILFIVLSQLKINITNAYAGSIAWSNFFSRMTHSHPGRIVWVVFNVGLGLLLMEMDVYSTIVHMLFLHSTIAASWIGALTSDLIINKPLGFSPAGIEFRRAYLYDINPVGMGSMTGGLVIAAASYTGLFGDTLSAFSPFIGLTTSFCLAPFIGWLTEGRYYLARPPLSLQGDKVHCVCVICKNSFEQEDIAFCPVYTGFICSLCCTLDSRCRDACKAETAHLSGQIKKVTYSIFPKFIATQVSGILGRYFIIFSILIFFMGIILYSIYINILKIPHILPNQLYIIFWKTFFLLSAPLTVIAWFLVLSQRSYRAAEDENRFQTRLLMREIHAHKRTDQELKKAKERAESANLSKSRFMVGVSHEIRTPLNSIMGYAYLLENKMLTPEKQNEGLKVIQRSTEHLSGLIEGLFDISKIEAGRMEILREKINFREFLKHLTEMLRFQVNQKKLLFIEHIPDDLPEYVMTDQRRLRQILINLLSNAIKFTPSGSVSFSVRWNMEIATFEIQDTGIGIPATDIERIHEPFQRSSHPASQSIQGTGLGLTITRLLVQILGGELTIKSQVGLGTTCRVRLMLAQTESKENPAPTYNVQIHEGSKRPSVFVVDDDSIHRGMINDVLEPFGFLVYSAASAQECLDIAKHVRIDIFLIDINMPEMNGWELARHLRNSINHDSTIFVISADEQTRLGNNREGLCNSILSKPVSIPDLLLLINQALSAIKPSPKPTKPSATSLHRVPDNHLAELRRLSRIGHVAGIIRLLDKIDDSVDAQLIRDMAYRSQMQKLQKFLEDYKEIS</sequence>
<evidence type="ECO:0000256" key="5">
    <source>
        <dbReference type="ARBA" id="ARBA00022777"/>
    </source>
</evidence>
<feature type="transmembrane region" description="Helical" evidence="8">
    <location>
        <begin position="621"/>
        <end position="643"/>
    </location>
</feature>
<dbReference type="SMART" id="SM00448">
    <property type="entry name" value="REC"/>
    <property type="match status" value="1"/>
</dbReference>
<dbReference type="CDD" id="cd00082">
    <property type="entry name" value="HisKA"/>
    <property type="match status" value="1"/>
</dbReference>
<proteinExistence type="predicted"/>
<dbReference type="SUPFAM" id="SSF52172">
    <property type="entry name" value="CheY-like"/>
    <property type="match status" value="1"/>
</dbReference>
<evidence type="ECO:0000259" key="9">
    <source>
        <dbReference type="PROSITE" id="PS50109"/>
    </source>
</evidence>
<dbReference type="SUPFAM" id="SSF47384">
    <property type="entry name" value="Homodimeric domain of signal transducing histidine kinase"/>
    <property type="match status" value="1"/>
</dbReference>
<dbReference type="FunFam" id="3.30.565.10:FF:000010">
    <property type="entry name" value="Sensor histidine kinase RcsC"/>
    <property type="match status" value="1"/>
</dbReference>
<evidence type="ECO:0000256" key="7">
    <source>
        <dbReference type="PROSITE-ProRule" id="PRU00169"/>
    </source>
</evidence>
<evidence type="ECO:0000256" key="2">
    <source>
        <dbReference type="ARBA" id="ARBA00012438"/>
    </source>
</evidence>
<keyword evidence="8" id="KW-0472">Membrane</keyword>
<dbReference type="CDD" id="cd16922">
    <property type="entry name" value="HATPase_EvgS-ArcB-TorS-like"/>
    <property type="match status" value="1"/>
</dbReference>
<keyword evidence="4" id="KW-0808">Transferase</keyword>
<dbReference type="SMART" id="SM00388">
    <property type="entry name" value="HisKA"/>
    <property type="match status" value="1"/>
</dbReference>
<gene>
    <name evidence="11" type="ORF">CJF59_12330</name>
</gene>
<evidence type="ECO:0000256" key="3">
    <source>
        <dbReference type="ARBA" id="ARBA00022553"/>
    </source>
</evidence>